<feature type="compositionally biased region" description="Low complexity" evidence="1">
    <location>
        <begin position="67"/>
        <end position="79"/>
    </location>
</feature>
<keyword evidence="2" id="KW-0472">Membrane</keyword>
<dbReference type="Proteomes" id="UP000217103">
    <property type="component" value="Unassembled WGS sequence"/>
</dbReference>
<feature type="region of interest" description="Disordered" evidence="1">
    <location>
        <begin position="67"/>
        <end position="103"/>
    </location>
</feature>
<dbReference type="AlphaFoldDB" id="A0A1H1C4B8"/>
<dbReference type="RefSeq" id="WP_093258204.1">
    <property type="nucleotide sequence ID" value="NZ_FNKK01000002.1"/>
</dbReference>
<name>A0A1H1C4B8_9ACTN</name>
<keyword evidence="4" id="KW-1185">Reference proteome</keyword>
<proteinExistence type="predicted"/>
<dbReference type="OrthoDB" id="5189092at2"/>
<reference evidence="3 4" key="1">
    <citation type="submission" date="2016-10" db="EMBL/GenBank/DDBJ databases">
        <authorList>
            <person name="de Groot N.N."/>
        </authorList>
    </citation>
    <scope>NUCLEOTIDE SEQUENCE [LARGE SCALE GENOMIC DNA]</scope>
    <source>
        <strain evidence="3 4">DSM 43794</strain>
    </source>
</reference>
<evidence type="ECO:0000313" key="4">
    <source>
        <dbReference type="Proteomes" id="UP000217103"/>
    </source>
</evidence>
<keyword evidence="2" id="KW-1133">Transmembrane helix</keyword>
<keyword evidence="2" id="KW-0812">Transmembrane</keyword>
<accession>A0A1H1C4B8</accession>
<evidence type="ECO:0000256" key="2">
    <source>
        <dbReference type="SAM" id="Phobius"/>
    </source>
</evidence>
<sequence>MEPDTFREVGADVYWRRRMALLIGVLVVVAVVAWACSSLSQPYGDSGVAASPTGDPASEALLASLYATPTPTPTPTETDAAARPEKPSPTPTRRRPGDACDPDDLVVSLSAEREVYPAGDKPKLLLTLVNTGRFMCTAEVGPRALEVRITSGDDRIWSSADCISGEGAQKRRLKRGIPYIRPVVWDRRRSAHDCRAERVGARPGTYVAVARGKAVRSGKVVFHLR</sequence>
<gene>
    <name evidence="3" type="ORF">SAMN04489764_1287</name>
</gene>
<feature type="transmembrane region" description="Helical" evidence="2">
    <location>
        <begin position="20"/>
        <end position="40"/>
    </location>
</feature>
<evidence type="ECO:0000313" key="3">
    <source>
        <dbReference type="EMBL" id="SDQ59021.1"/>
    </source>
</evidence>
<evidence type="ECO:0000256" key="1">
    <source>
        <dbReference type="SAM" id="MobiDB-lite"/>
    </source>
</evidence>
<dbReference type="STRING" id="35622.SAMN04489764_1287"/>
<protein>
    <submittedName>
        <fullName evidence="3">Uncharacterized protein</fullName>
    </submittedName>
</protein>
<organism evidence="3 4">
    <name type="scientific">Thermostaphylospora chromogena</name>
    <dbReference type="NCBI Taxonomy" id="35622"/>
    <lineage>
        <taxon>Bacteria</taxon>
        <taxon>Bacillati</taxon>
        <taxon>Actinomycetota</taxon>
        <taxon>Actinomycetes</taxon>
        <taxon>Streptosporangiales</taxon>
        <taxon>Thermomonosporaceae</taxon>
        <taxon>Thermostaphylospora</taxon>
    </lineage>
</organism>
<dbReference type="EMBL" id="FNKK01000002">
    <property type="protein sequence ID" value="SDQ59021.1"/>
    <property type="molecule type" value="Genomic_DNA"/>
</dbReference>